<dbReference type="Proteomes" id="UP000314294">
    <property type="component" value="Unassembled WGS sequence"/>
</dbReference>
<name>A0A4Z2E7U2_9TELE</name>
<gene>
    <name evidence="2" type="ORF">EYF80_065234</name>
</gene>
<evidence type="ECO:0000313" key="2">
    <source>
        <dbReference type="EMBL" id="TNN24640.1"/>
    </source>
</evidence>
<protein>
    <submittedName>
        <fullName evidence="2">Uncharacterized protein</fullName>
    </submittedName>
</protein>
<dbReference type="AlphaFoldDB" id="A0A4Z2E7U2"/>
<organism evidence="2 3">
    <name type="scientific">Liparis tanakae</name>
    <name type="common">Tanaka's snailfish</name>
    <dbReference type="NCBI Taxonomy" id="230148"/>
    <lineage>
        <taxon>Eukaryota</taxon>
        <taxon>Metazoa</taxon>
        <taxon>Chordata</taxon>
        <taxon>Craniata</taxon>
        <taxon>Vertebrata</taxon>
        <taxon>Euteleostomi</taxon>
        <taxon>Actinopterygii</taxon>
        <taxon>Neopterygii</taxon>
        <taxon>Teleostei</taxon>
        <taxon>Neoteleostei</taxon>
        <taxon>Acanthomorphata</taxon>
        <taxon>Eupercaria</taxon>
        <taxon>Perciformes</taxon>
        <taxon>Cottioidei</taxon>
        <taxon>Cottales</taxon>
        <taxon>Liparidae</taxon>
        <taxon>Liparis</taxon>
    </lineage>
</organism>
<proteinExistence type="predicted"/>
<dbReference type="EMBL" id="SRLO01014746">
    <property type="protein sequence ID" value="TNN24640.1"/>
    <property type="molecule type" value="Genomic_DNA"/>
</dbReference>
<evidence type="ECO:0000256" key="1">
    <source>
        <dbReference type="SAM" id="MobiDB-lite"/>
    </source>
</evidence>
<feature type="compositionally biased region" description="Basic and acidic residues" evidence="1">
    <location>
        <begin position="37"/>
        <end position="49"/>
    </location>
</feature>
<evidence type="ECO:0000313" key="3">
    <source>
        <dbReference type="Proteomes" id="UP000314294"/>
    </source>
</evidence>
<feature type="region of interest" description="Disordered" evidence="1">
    <location>
        <begin position="20"/>
        <end position="106"/>
    </location>
</feature>
<feature type="compositionally biased region" description="Low complexity" evidence="1">
    <location>
        <begin position="77"/>
        <end position="94"/>
    </location>
</feature>
<sequence>MMRLSQRCSFIVGKVTLPLRGQPEVNQRSARGQPLTARDDQREHARSLRESGGFHSPFPRGGSGSREHGTARHGTKSPRAAAARASLRAPSSTRHAPKENYWTQKGEKVAAAREEVVAARDRGCWGA</sequence>
<accession>A0A4Z2E7U2</accession>
<reference evidence="2 3" key="1">
    <citation type="submission" date="2019-03" db="EMBL/GenBank/DDBJ databases">
        <title>First draft genome of Liparis tanakae, snailfish: a comprehensive survey of snailfish specific genes.</title>
        <authorList>
            <person name="Kim W."/>
            <person name="Song I."/>
            <person name="Jeong J.-H."/>
            <person name="Kim D."/>
            <person name="Kim S."/>
            <person name="Ryu S."/>
            <person name="Song J.Y."/>
            <person name="Lee S.K."/>
        </authorList>
    </citation>
    <scope>NUCLEOTIDE SEQUENCE [LARGE SCALE GENOMIC DNA]</scope>
    <source>
        <tissue evidence="2">Muscle</tissue>
    </source>
</reference>
<keyword evidence="3" id="KW-1185">Reference proteome</keyword>
<comment type="caution">
    <text evidence="2">The sequence shown here is derived from an EMBL/GenBank/DDBJ whole genome shotgun (WGS) entry which is preliminary data.</text>
</comment>